<evidence type="ECO:0000313" key="1">
    <source>
        <dbReference type="EMBL" id="PIN10293.1"/>
    </source>
</evidence>
<reference evidence="2" key="1">
    <citation type="journal article" date="2018" name="Gigascience">
        <title>Genome assembly of the Pink Ipe (Handroanthus impetiginosus, Bignoniaceae), a highly valued, ecologically keystone Neotropical timber forest tree.</title>
        <authorList>
            <person name="Silva-Junior O.B."/>
            <person name="Grattapaglia D."/>
            <person name="Novaes E."/>
            <person name="Collevatti R.G."/>
        </authorList>
    </citation>
    <scope>NUCLEOTIDE SEQUENCE [LARGE SCALE GENOMIC DNA]</scope>
    <source>
        <strain evidence="2">cv. UFG-1</strain>
    </source>
</reference>
<sequence>MFGLLQVIAELISLKSSWTQAMLFRLKSTQLMTNFCTRICQIQQFYQASSKQKVCATIIHMYIFPFQRRTKHQLSKGK</sequence>
<gene>
    <name evidence="1" type="ORF">CDL12_17120</name>
</gene>
<name>A0A2G9GYE5_9LAMI</name>
<protein>
    <submittedName>
        <fullName evidence="1">Uncharacterized protein</fullName>
    </submittedName>
</protein>
<organism evidence="1 2">
    <name type="scientific">Handroanthus impetiginosus</name>
    <dbReference type="NCBI Taxonomy" id="429701"/>
    <lineage>
        <taxon>Eukaryota</taxon>
        <taxon>Viridiplantae</taxon>
        <taxon>Streptophyta</taxon>
        <taxon>Embryophyta</taxon>
        <taxon>Tracheophyta</taxon>
        <taxon>Spermatophyta</taxon>
        <taxon>Magnoliopsida</taxon>
        <taxon>eudicotyledons</taxon>
        <taxon>Gunneridae</taxon>
        <taxon>Pentapetalae</taxon>
        <taxon>asterids</taxon>
        <taxon>lamiids</taxon>
        <taxon>Lamiales</taxon>
        <taxon>Bignoniaceae</taxon>
        <taxon>Crescentiina</taxon>
        <taxon>Tabebuia alliance</taxon>
        <taxon>Handroanthus</taxon>
    </lineage>
</organism>
<dbReference type="EMBL" id="NKXS01003266">
    <property type="protein sequence ID" value="PIN10293.1"/>
    <property type="molecule type" value="Genomic_DNA"/>
</dbReference>
<comment type="caution">
    <text evidence="1">The sequence shown here is derived from an EMBL/GenBank/DDBJ whole genome shotgun (WGS) entry which is preliminary data.</text>
</comment>
<proteinExistence type="predicted"/>
<evidence type="ECO:0000313" key="2">
    <source>
        <dbReference type="Proteomes" id="UP000231279"/>
    </source>
</evidence>
<keyword evidence="2" id="KW-1185">Reference proteome</keyword>
<dbReference type="Proteomes" id="UP000231279">
    <property type="component" value="Unassembled WGS sequence"/>
</dbReference>
<accession>A0A2G9GYE5</accession>
<dbReference type="AlphaFoldDB" id="A0A2G9GYE5"/>